<keyword evidence="2" id="KW-1185">Reference proteome</keyword>
<dbReference type="RefSeq" id="WP_103424964.1">
    <property type="nucleotide sequence ID" value="NZ_CP026309.1"/>
</dbReference>
<gene>
    <name evidence="1" type="ORF">C2R22_06025</name>
</gene>
<dbReference type="AlphaFoldDB" id="A0A2I8VH66"/>
<reference evidence="1 2" key="1">
    <citation type="submission" date="2018-01" db="EMBL/GenBank/DDBJ databases">
        <title>Complete genome sequence of Salinigranum rubrum GX10T, an extremely halophilic archaeon isolated from a marine solar saltern.</title>
        <authorList>
            <person name="Han S."/>
        </authorList>
    </citation>
    <scope>NUCLEOTIDE SEQUENCE [LARGE SCALE GENOMIC DNA]</scope>
    <source>
        <strain evidence="1 2">GX10</strain>
    </source>
</reference>
<organism evidence="1 2">
    <name type="scientific">Salinigranum rubrum</name>
    <dbReference type="NCBI Taxonomy" id="755307"/>
    <lineage>
        <taxon>Archaea</taxon>
        <taxon>Methanobacteriati</taxon>
        <taxon>Methanobacteriota</taxon>
        <taxon>Stenosarchaea group</taxon>
        <taxon>Halobacteria</taxon>
        <taxon>Halobacteriales</taxon>
        <taxon>Haloferacaceae</taxon>
        <taxon>Salinigranum</taxon>
    </lineage>
</organism>
<evidence type="ECO:0000313" key="2">
    <source>
        <dbReference type="Proteomes" id="UP000236584"/>
    </source>
</evidence>
<dbReference type="GeneID" id="35591629"/>
<proteinExistence type="predicted"/>
<dbReference type="EMBL" id="CP026309">
    <property type="protein sequence ID" value="AUV81276.1"/>
    <property type="molecule type" value="Genomic_DNA"/>
</dbReference>
<name>A0A2I8VH66_9EURY</name>
<dbReference type="KEGG" id="srub:C2R22_06025"/>
<evidence type="ECO:0000313" key="1">
    <source>
        <dbReference type="EMBL" id="AUV81276.1"/>
    </source>
</evidence>
<protein>
    <submittedName>
        <fullName evidence="1">Uncharacterized protein</fullName>
    </submittedName>
</protein>
<accession>A0A2I8VH66</accession>
<dbReference type="Proteomes" id="UP000236584">
    <property type="component" value="Chromosome"/>
</dbReference>
<sequence length="72" mass="8361">MTRRSVGPDTHRRYGELPACRHCPAWDWTLLRVFDAPDADFAVFRCTGCDHVGIIRDPHDDVAREYRDAFEV</sequence>